<dbReference type="GO" id="GO:0003700">
    <property type="term" value="F:DNA-binding transcription factor activity"/>
    <property type="evidence" value="ECO:0007669"/>
    <property type="project" value="TreeGrafter"/>
</dbReference>
<protein>
    <submittedName>
        <fullName evidence="1">Transcriptional regulator, BadM/Rrf2 family</fullName>
    </submittedName>
</protein>
<proteinExistence type="predicted"/>
<gene>
    <name evidence="1" type="ORF">UR68_C0001G0054</name>
</gene>
<evidence type="ECO:0000313" key="2">
    <source>
        <dbReference type="Proteomes" id="UP000034457"/>
    </source>
</evidence>
<dbReference type="AlphaFoldDB" id="A0A0G0BYQ3"/>
<dbReference type="PROSITE" id="PS01332">
    <property type="entry name" value="HTH_RRF2_1"/>
    <property type="match status" value="1"/>
</dbReference>
<name>A0A0G0BYQ3_9BACT</name>
<organism evidence="1 2">
    <name type="scientific">Candidatus Roizmanbacteria bacterium GW2011_GWA2_35_19</name>
    <dbReference type="NCBI Taxonomy" id="1618478"/>
    <lineage>
        <taxon>Bacteria</taxon>
        <taxon>Candidatus Roizmaniibacteriota</taxon>
    </lineage>
</organism>
<dbReference type="STRING" id="1618478.UR68_C0001G0054"/>
<dbReference type="GO" id="GO:0005829">
    <property type="term" value="C:cytosol"/>
    <property type="evidence" value="ECO:0007669"/>
    <property type="project" value="TreeGrafter"/>
</dbReference>
<dbReference type="Gene3D" id="1.10.10.10">
    <property type="entry name" value="Winged helix-like DNA-binding domain superfamily/Winged helix DNA-binding domain"/>
    <property type="match status" value="1"/>
</dbReference>
<dbReference type="Pfam" id="PF02082">
    <property type="entry name" value="Rrf2"/>
    <property type="match status" value="1"/>
</dbReference>
<dbReference type="InterPro" id="IPR000944">
    <property type="entry name" value="Tscrpt_reg_Rrf2"/>
</dbReference>
<dbReference type="InterPro" id="IPR036390">
    <property type="entry name" value="WH_DNA-bd_sf"/>
</dbReference>
<comment type="caution">
    <text evidence="1">The sequence shown here is derived from an EMBL/GenBank/DDBJ whole genome shotgun (WGS) entry which is preliminary data.</text>
</comment>
<dbReference type="PANTHER" id="PTHR33221">
    <property type="entry name" value="WINGED HELIX-TURN-HELIX TRANSCRIPTIONAL REGULATOR, RRF2 FAMILY"/>
    <property type="match status" value="1"/>
</dbReference>
<dbReference type="InterPro" id="IPR030489">
    <property type="entry name" value="TR_Rrf2-type_CS"/>
</dbReference>
<dbReference type="PROSITE" id="PS51197">
    <property type="entry name" value="HTH_RRF2_2"/>
    <property type="match status" value="1"/>
</dbReference>
<dbReference type="PANTHER" id="PTHR33221:SF15">
    <property type="entry name" value="HTH-TYPE TRANSCRIPTIONAL REGULATOR YWGB-RELATED"/>
    <property type="match status" value="1"/>
</dbReference>
<sequence length="132" mass="14988">MLNISAQSDYGILLISHLTKSKGFIPLSELIEKTKLPARYMARIASSLSKAGVLESREGKIGGYKISEKGKKISLYEYLKIFEGDLAIVKCQKSGYECPWDEECQHKGFLRKTLSKILLAELKKFRLLQLFK</sequence>
<reference evidence="1 2" key="1">
    <citation type="journal article" date="2015" name="Nature">
        <title>rRNA introns, odd ribosomes, and small enigmatic genomes across a large radiation of phyla.</title>
        <authorList>
            <person name="Brown C.T."/>
            <person name="Hug L.A."/>
            <person name="Thomas B.C."/>
            <person name="Sharon I."/>
            <person name="Castelle C.J."/>
            <person name="Singh A."/>
            <person name="Wilkins M.J."/>
            <person name="Williams K.H."/>
            <person name="Banfield J.F."/>
        </authorList>
    </citation>
    <scope>NUCLEOTIDE SEQUENCE [LARGE SCALE GENOMIC DNA]</scope>
</reference>
<dbReference type="InterPro" id="IPR036388">
    <property type="entry name" value="WH-like_DNA-bd_sf"/>
</dbReference>
<accession>A0A0G0BYQ3</accession>
<dbReference type="SUPFAM" id="SSF46785">
    <property type="entry name" value="Winged helix' DNA-binding domain"/>
    <property type="match status" value="1"/>
</dbReference>
<dbReference type="Proteomes" id="UP000034457">
    <property type="component" value="Unassembled WGS sequence"/>
</dbReference>
<evidence type="ECO:0000313" key="1">
    <source>
        <dbReference type="EMBL" id="KKP74454.1"/>
    </source>
</evidence>
<dbReference type="EMBL" id="LBQC01000001">
    <property type="protein sequence ID" value="KKP74454.1"/>
    <property type="molecule type" value="Genomic_DNA"/>
</dbReference>